<feature type="transmembrane region" description="Helical" evidence="1">
    <location>
        <begin position="12"/>
        <end position="31"/>
    </location>
</feature>
<dbReference type="PANTHER" id="PTHR43798:SF33">
    <property type="entry name" value="HYDROLASE, PUTATIVE (AFU_ORTHOLOGUE AFUA_2G14860)-RELATED"/>
    <property type="match status" value="1"/>
</dbReference>
<proteinExistence type="predicted"/>
<dbReference type="Pfam" id="PF00561">
    <property type="entry name" value="Abhydrolase_1"/>
    <property type="match status" value="1"/>
</dbReference>
<dbReference type="EMBL" id="JBHLTC010000005">
    <property type="protein sequence ID" value="MFC0623482.1"/>
    <property type="molecule type" value="Genomic_DNA"/>
</dbReference>
<name>A0ABV6QIM9_9ACTN</name>
<dbReference type="RefSeq" id="WP_380044181.1">
    <property type="nucleotide sequence ID" value="NZ_JBHLTC010000005.1"/>
</dbReference>
<dbReference type="InterPro" id="IPR029058">
    <property type="entry name" value="AB_hydrolase_fold"/>
</dbReference>
<keyword evidence="1" id="KW-0812">Transmembrane</keyword>
<organism evidence="3 4">
    <name type="scientific">Kribbella deserti</name>
    <dbReference type="NCBI Taxonomy" id="1926257"/>
    <lineage>
        <taxon>Bacteria</taxon>
        <taxon>Bacillati</taxon>
        <taxon>Actinomycetota</taxon>
        <taxon>Actinomycetes</taxon>
        <taxon>Propionibacteriales</taxon>
        <taxon>Kribbellaceae</taxon>
        <taxon>Kribbella</taxon>
    </lineage>
</organism>
<dbReference type="Proteomes" id="UP001589890">
    <property type="component" value="Unassembled WGS sequence"/>
</dbReference>
<evidence type="ECO:0000256" key="1">
    <source>
        <dbReference type="SAM" id="Phobius"/>
    </source>
</evidence>
<keyword evidence="1" id="KW-0472">Membrane</keyword>
<comment type="caution">
    <text evidence="3">The sequence shown here is derived from an EMBL/GenBank/DDBJ whole genome shotgun (WGS) entry which is preliminary data.</text>
</comment>
<dbReference type="InterPro" id="IPR000073">
    <property type="entry name" value="AB_hydrolase_1"/>
</dbReference>
<dbReference type="GO" id="GO:0016787">
    <property type="term" value="F:hydrolase activity"/>
    <property type="evidence" value="ECO:0007669"/>
    <property type="project" value="UniProtKB-KW"/>
</dbReference>
<keyword evidence="3" id="KW-0378">Hydrolase</keyword>
<reference evidence="3 4" key="1">
    <citation type="submission" date="2024-09" db="EMBL/GenBank/DDBJ databases">
        <authorList>
            <person name="Sun Q."/>
            <person name="Mori K."/>
        </authorList>
    </citation>
    <scope>NUCLEOTIDE SEQUENCE [LARGE SCALE GENOMIC DNA]</scope>
    <source>
        <strain evidence="3 4">CGMCC 1.15906</strain>
    </source>
</reference>
<dbReference type="Gene3D" id="3.40.50.1820">
    <property type="entry name" value="alpha/beta hydrolase"/>
    <property type="match status" value="1"/>
</dbReference>
<gene>
    <name evidence="3" type="ORF">ACFFGN_05370</name>
</gene>
<evidence type="ECO:0000313" key="4">
    <source>
        <dbReference type="Proteomes" id="UP001589890"/>
    </source>
</evidence>
<accession>A0ABV6QIM9</accession>
<keyword evidence="4" id="KW-1185">Reference proteome</keyword>
<dbReference type="InterPro" id="IPR050266">
    <property type="entry name" value="AB_hydrolase_sf"/>
</dbReference>
<dbReference type="SUPFAM" id="SSF53474">
    <property type="entry name" value="alpha/beta-Hydrolases"/>
    <property type="match status" value="1"/>
</dbReference>
<keyword evidence="1" id="KW-1133">Transmembrane helix</keyword>
<dbReference type="PANTHER" id="PTHR43798">
    <property type="entry name" value="MONOACYLGLYCEROL LIPASE"/>
    <property type="match status" value="1"/>
</dbReference>
<feature type="domain" description="AB hydrolase-1" evidence="2">
    <location>
        <begin position="91"/>
        <end position="195"/>
    </location>
</feature>
<evidence type="ECO:0000259" key="2">
    <source>
        <dbReference type="Pfam" id="PF00561"/>
    </source>
</evidence>
<sequence>MTQKSARKKRRWPRIALGVIVVAGVAVALVLRSPSPVGHWNSADGYEDYLAKYDQAMKDLPAPALTRDIRTQYGLVRVYRFTGKGNPGTAPLVLLPGTSSGTPVWADNLPSLLRIGDVYTLDLLGEPGMSIQNRPINTSEDKAAWLDQTLAALPEKKFNVIGLSIGGWTAANLALRRPERVATLTTLDAVNVFGGMPVETIVRSLPAAVKWLPRSWRDSFNSYTAGGAPVEQVPVADMIESGMKNYTIHQSQPERITEQQLGDLTMPVLAFIAGRSVMHDPPEARRTAESHLRNKTVQFYPDASHAMNGEYPDQIAADLQAFLAAHR</sequence>
<protein>
    <submittedName>
        <fullName evidence="3">Alpha/beta fold hydrolase</fullName>
    </submittedName>
</protein>
<evidence type="ECO:0000313" key="3">
    <source>
        <dbReference type="EMBL" id="MFC0623482.1"/>
    </source>
</evidence>